<dbReference type="EMBL" id="JACHJD010000022">
    <property type="protein sequence ID" value="MBB5109011.1"/>
    <property type="molecule type" value="Genomic_DNA"/>
</dbReference>
<sequence>MTARKARIAPRLVPRGQRVLLGGRQLPLILIRRSPEQLGYLFSKARAEDGCAYCLCTGAHGTRPRLVIRARAGRFHLAGWPGEGGQHASHCDFYKLDGEELSGRPAPSDGAIIESDTGTRIRLSIPLTLTTDTGSAPPSPTAGLGDTSTRRALGLLGLTHFLWEEAQLNQWRQPWGSQRNWRTCHLRLHDLLPECTINAQPLQTSLYVVPAFRPQTKAVHQAHFARFCQHLTQRSKGARRALILGELKNIEPSPYGHRIGLRHLAKGLYVSTRLLDRIKRSYVAAFAAASGSRARRIALLAVEQRPRSRVLTVVDAAFMLTNRNYLPVESSYELRMADALTDAGRRMIKPLRWDHRDAVFPDFVLIDTNPPTFVEVYGIRGRASYDARKRIKQITYQEQGRSVLAWEVAHAMPDVSRPARQAPPS</sequence>
<dbReference type="Proteomes" id="UP000549009">
    <property type="component" value="Unassembled WGS sequence"/>
</dbReference>
<comment type="caution">
    <text evidence="1">The sequence shown here is derived from an EMBL/GenBank/DDBJ whole genome shotgun (WGS) entry which is preliminary data.</text>
</comment>
<name>A0A7W8B3H3_STRST</name>
<proteinExistence type="predicted"/>
<accession>A0A7W8B3H3</accession>
<evidence type="ECO:0000313" key="2">
    <source>
        <dbReference type="Proteomes" id="UP000549009"/>
    </source>
</evidence>
<organism evidence="1 2">
    <name type="scientific">Streptomyces spectabilis</name>
    <dbReference type="NCBI Taxonomy" id="68270"/>
    <lineage>
        <taxon>Bacteria</taxon>
        <taxon>Bacillati</taxon>
        <taxon>Actinomycetota</taxon>
        <taxon>Actinomycetes</taxon>
        <taxon>Kitasatosporales</taxon>
        <taxon>Streptomycetaceae</taxon>
        <taxon>Streptomyces</taxon>
    </lineage>
</organism>
<keyword evidence="2" id="KW-1185">Reference proteome</keyword>
<evidence type="ECO:0008006" key="3">
    <source>
        <dbReference type="Google" id="ProtNLM"/>
    </source>
</evidence>
<protein>
    <recommendedName>
        <fullName evidence="3">DUF1173 domain-containing protein</fullName>
    </recommendedName>
</protein>
<dbReference type="InterPro" id="IPR009553">
    <property type="entry name" value="DUF1173"/>
</dbReference>
<dbReference type="Pfam" id="PF06666">
    <property type="entry name" value="DUF1173"/>
    <property type="match status" value="1"/>
</dbReference>
<evidence type="ECO:0000313" key="1">
    <source>
        <dbReference type="EMBL" id="MBB5109011.1"/>
    </source>
</evidence>
<gene>
    <name evidence="1" type="ORF">FHS40_008137</name>
</gene>
<reference evidence="1 2" key="1">
    <citation type="submission" date="2020-08" db="EMBL/GenBank/DDBJ databases">
        <title>Genomic Encyclopedia of Type Strains, Phase III (KMG-III): the genomes of soil and plant-associated and newly described type strains.</title>
        <authorList>
            <person name="Whitman W."/>
        </authorList>
    </citation>
    <scope>NUCLEOTIDE SEQUENCE [LARGE SCALE GENOMIC DNA]</scope>
    <source>
        <strain evidence="1 2">CECT 3146</strain>
    </source>
</reference>
<dbReference type="AlphaFoldDB" id="A0A7W8B3H3"/>
<dbReference type="RefSeq" id="WP_184926020.1">
    <property type="nucleotide sequence ID" value="NZ_BMSQ01000025.1"/>
</dbReference>